<name>A0A3S5B4T7_9PLAT</name>
<evidence type="ECO:0000313" key="3">
    <source>
        <dbReference type="Proteomes" id="UP000784294"/>
    </source>
</evidence>
<evidence type="ECO:0000313" key="2">
    <source>
        <dbReference type="EMBL" id="VEL36417.1"/>
    </source>
</evidence>
<accession>A0A3S5B4T7</accession>
<organism evidence="2 3">
    <name type="scientific">Protopolystoma xenopodis</name>
    <dbReference type="NCBI Taxonomy" id="117903"/>
    <lineage>
        <taxon>Eukaryota</taxon>
        <taxon>Metazoa</taxon>
        <taxon>Spiralia</taxon>
        <taxon>Lophotrochozoa</taxon>
        <taxon>Platyhelminthes</taxon>
        <taxon>Monogenea</taxon>
        <taxon>Polyopisthocotylea</taxon>
        <taxon>Polystomatidea</taxon>
        <taxon>Polystomatidae</taxon>
        <taxon>Protopolystoma</taxon>
    </lineage>
</organism>
<proteinExistence type="predicted"/>
<evidence type="ECO:0000256" key="1">
    <source>
        <dbReference type="SAM" id="MobiDB-lite"/>
    </source>
</evidence>
<comment type="caution">
    <text evidence="2">The sequence shown here is derived from an EMBL/GenBank/DDBJ whole genome shotgun (WGS) entry which is preliminary data.</text>
</comment>
<dbReference type="Proteomes" id="UP000784294">
    <property type="component" value="Unassembled WGS sequence"/>
</dbReference>
<feature type="region of interest" description="Disordered" evidence="1">
    <location>
        <begin position="1"/>
        <end position="20"/>
    </location>
</feature>
<gene>
    <name evidence="2" type="ORF">PXEA_LOCUS29857</name>
</gene>
<feature type="compositionally biased region" description="Basic residues" evidence="1">
    <location>
        <begin position="1"/>
        <end position="16"/>
    </location>
</feature>
<protein>
    <submittedName>
        <fullName evidence="2">Uncharacterized protein</fullName>
    </submittedName>
</protein>
<reference evidence="2" key="1">
    <citation type="submission" date="2018-11" db="EMBL/GenBank/DDBJ databases">
        <authorList>
            <consortium name="Pathogen Informatics"/>
        </authorList>
    </citation>
    <scope>NUCLEOTIDE SEQUENCE</scope>
</reference>
<dbReference type="EMBL" id="CAAALY010252192">
    <property type="protein sequence ID" value="VEL36417.1"/>
    <property type="molecule type" value="Genomic_DNA"/>
</dbReference>
<sequence length="85" mass="9789">MFRGYRHSYSPAHHHQMPSPQPGLEPYFFWEWLPKLRPSASWFSGSFDPSVIHQRSEQCPLREGFVFEAARSGCKKMPGASGHVQ</sequence>
<keyword evidence="3" id="KW-1185">Reference proteome</keyword>
<dbReference type="AlphaFoldDB" id="A0A3S5B4T7"/>